<evidence type="ECO:0000256" key="2">
    <source>
        <dbReference type="ARBA" id="ARBA00007362"/>
    </source>
</evidence>
<accession>A0A101FYR4</accession>
<evidence type="ECO:0000313" key="10">
    <source>
        <dbReference type="Proteomes" id="UP000064249"/>
    </source>
</evidence>
<name>A0A101FYR4_9CHLR</name>
<dbReference type="InterPro" id="IPR000620">
    <property type="entry name" value="EamA_dom"/>
</dbReference>
<organism evidence="9 10">
    <name type="scientific">Anaerolinea thermophila</name>
    <dbReference type="NCBI Taxonomy" id="167964"/>
    <lineage>
        <taxon>Bacteria</taxon>
        <taxon>Bacillati</taxon>
        <taxon>Chloroflexota</taxon>
        <taxon>Anaerolineae</taxon>
        <taxon>Anaerolineales</taxon>
        <taxon>Anaerolineaceae</taxon>
        <taxon>Anaerolinea</taxon>
    </lineage>
</organism>
<feature type="domain" description="EamA" evidence="8">
    <location>
        <begin position="159"/>
        <end position="295"/>
    </location>
</feature>
<protein>
    <submittedName>
        <fullName evidence="9">Putative integral membrane protein DUF6</fullName>
    </submittedName>
</protein>
<evidence type="ECO:0000256" key="7">
    <source>
        <dbReference type="SAM" id="Phobius"/>
    </source>
</evidence>
<feature type="transmembrane region" description="Helical" evidence="7">
    <location>
        <begin position="156"/>
        <end position="178"/>
    </location>
</feature>
<feature type="transmembrane region" description="Helical" evidence="7">
    <location>
        <begin position="12"/>
        <end position="33"/>
    </location>
</feature>
<dbReference type="InterPro" id="IPR037185">
    <property type="entry name" value="EmrE-like"/>
</dbReference>
<comment type="caution">
    <text evidence="9">The sequence shown here is derived from an EMBL/GenBank/DDBJ whole genome shotgun (WGS) entry which is preliminary data.</text>
</comment>
<keyword evidence="4 7" id="KW-0812">Transmembrane</keyword>
<dbReference type="EMBL" id="LGFU01000006">
    <property type="protein sequence ID" value="KUK46829.1"/>
    <property type="molecule type" value="Genomic_DNA"/>
</dbReference>
<evidence type="ECO:0000256" key="6">
    <source>
        <dbReference type="ARBA" id="ARBA00023136"/>
    </source>
</evidence>
<feature type="transmembrane region" description="Helical" evidence="7">
    <location>
        <begin position="220"/>
        <end position="241"/>
    </location>
</feature>
<comment type="similarity">
    <text evidence="2">Belongs to the EamA transporter family.</text>
</comment>
<sequence length="314" mass="34513">MNPKQDPLFLSKAKMVLAVIFWGGSFIAIKVAVGESSPAAVVWLRFLIGVLCLFPIILQKNLLHLSGWKEVLEYTLLGAMGVTLHQWLQSTGLVTSQASTTAWIVASTPLFMVLFSRLFLREKLGKFSVLGIALASAGVLLVVSNGDIRGIFQTGFSAPGDVYVLLSAPNWAVYSILLSRTLQRRSALKTTFFSMLFGWLLTSIQFVVEKSWQNFYTFTISGWISILYLGVFCTFLAYLFYYDALQNLTSASVGAYLYIEPIATMLIAAVVLGERITLPSVLGGALIVFGISLVNKKKQPANMPAKKLSLKIDD</sequence>
<feature type="transmembrane region" description="Helical" evidence="7">
    <location>
        <begin position="278"/>
        <end position="294"/>
    </location>
</feature>
<feature type="transmembrane region" description="Helical" evidence="7">
    <location>
        <begin position="39"/>
        <end position="59"/>
    </location>
</feature>
<evidence type="ECO:0000313" key="9">
    <source>
        <dbReference type="EMBL" id="KUK46829.1"/>
    </source>
</evidence>
<feature type="transmembrane region" description="Helical" evidence="7">
    <location>
        <begin position="190"/>
        <end position="208"/>
    </location>
</feature>
<feature type="domain" description="EamA" evidence="8">
    <location>
        <begin position="15"/>
        <end position="143"/>
    </location>
</feature>
<evidence type="ECO:0000256" key="4">
    <source>
        <dbReference type="ARBA" id="ARBA00022692"/>
    </source>
</evidence>
<dbReference type="AlphaFoldDB" id="A0A101FYR4"/>
<dbReference type="PANTHER" id="PTHR32322">
    <property type="entry name" value="INNER MEMBRANE TRANSPORTER"/>
    <property type="match status" value="1"/>
</dbReference>
<dbReference type="SUPFAM" id="SSF103481">
    <property type="entry name" value="Multidrug resistance efflux transporter EmrE"/>
    <property type="match status" value="2"/>
</dbReference>
<dbReference type="Pfam" id="PF00892">
    <property type="entry name" value="EamA"/>
    <property type="match status" value="2"/>
</dbReference>
<dbReference type="Gene3D" id="1.10.3730.20">
    <property type="match status" value="1"/>
</dbReference>
<dbReference type="GO" id="GO:0005886">
    <property type="term" value="C:plasma membrane"/>
    <property type="evidence" value="ECO:0007669"/>
    <property type="project" value="UniProtKB-SubCell"/>
</dbReference>
<feature type="transmembrane region" description="Helical" evidence="7">
    <location>
        <begin position="253"/>
        <end position="272"/>
    </location>
</feature>
<feature type="transmembrane region" description="Helical" evidence="7">
    <location>
        <begin position="127"/>
        <end position="144"/>
    </location>
</feature>
<evidence type="ECO:0000256" key="1">
    <source>
        <dbReference type="ARBA" id="ARBA00004651"/>
    </source>
</evidence>
<dbReference type="PANTHER" id="PTHR32322:SF18">
    <property type="entry name" value="S-ADENOSYLMETHIONINE_S-ADENOSYLHOMOCYSTEINE TRANSPORTER"/>
    <property type="match status" value="1"/>
</dbReference>
<feature type="transmembrane region" description="Helical" evidence="7">
    <location>
        <begin position="100"/>
        <end position="120"/>
    </location>
</feature>
<keyword evidence="6 7" id="KW-0472">Membrane</keyword>
<evidence type="ECO:0000259" key="8">
    <source>
        <dbReference type="Pfam" id="PF00892"/>
    </source>
</evidence>
<keyword evidence="3" id="KW-1003">Cell membrane</keyword>
<evidence type="ECO:0000256" key="3">
    <source>
        <dbReference type="ARBA" id="ARBA00022475"/>
    </source>
</evidence>
<dbReference type="Proteomes" id="UP000064249">
    <property type="component" value="Unassembled WGS sequence"/>
</dbReference>
<proteinExistence type="inferred from homology"/>
<evidence type="ECO:0000256" key="5">
    <source>
        <dbReference type="ARBA" id="ARBA00022989"/>
    </source>
</evidence>
<gene>
    <name evidence="9" type="ORF">XD73_0300</name>
</gene>
<comment type="subcellular location">
    <subcellularLocation>
        <location evidence="1">Cell membrane</location>
        <topology evidence="1">Multi-pass membrane protein</topology>
    </subcellularLocation>
</comment>
<reference evidence="9 10" key="1">
    <citation type="journal article" date="2015" name="MBio">
        <title>Genome-Resolved Metagenomic Analysis Reveals Roles for Candidate Phyla and Other Microbial Community Members in Biogeochemical Transformations in Oil Reservoirs.</title>
        <authorList>
            <person name="Hu P."/>
            <person name="Tom L."/>
            <person name="Singh A."/>
            <person name="Thomas B.C."/>
            <person name="Baker B.J."/>
            <person name="Piceno Y.M."/>
            <person name="Andersen G.L."/>
            <person name="Banfield J.F."/>
        </authorList>
    </citation>
    <scope>NUCLEOTIDE SEQUENCE [LARGE SCALE GENOMIC DNA]</scope>
    <source>
        <strain evidence="9">46_16</strain>
    </source>
</reference>
<dbReference type="InterPro" id="IPR050638">
    <property type="entry name" value="AA-Vitamin_Transporters"/>
</dbReference>
<keyword evidence="5 7" id="KW-1133">Transmembrane helix</keyword>